<dbReference type="AlphaFoldDB" id="I9LHE6"/>
<evidence type="ECO:0000313" key="2">
    <source>
        <dbReference type="Proteomes" id="UP000004324"/>
    </source>
</evidence>
<sequence>MEEAKYRFLPIVDYMIVGKVVVEVVRLIGKVPG</sequence>
<dbReference type="EMBL" id="AKVJ01000011">
    <property type="protein sequence ID" value="EIW19929.1"/>
    <property type="molecule type" value="Genomic_DNA"/>
</dbReference>
<evidence type="ECO:0000313" key="1">
    <source>
        <dbReference type="EMBL" id="EIW19929.1"/>
    </source>
</evidence>
<reference evidence="1 2" key="1">
    <citation type="journal article" date="2012" name="J. Bacteriol.">
        <title>Draft Genome Sequences for Two Metal-Reducing Pelosinus fermentans Strains Isolated from a Cr(VI)-Contaminated Site and for Type Strain R7.</title>
        <authorList>
            <person name="Brown S.D."/>
            <person name="Podar M."/>
            <person name="Klingeman D.M."/>
            <person name="Johnson C.M."/>
            <person name="Yang Z.K."/>
            <person name="Utturkar S.M."/>
            <person name="Land M.L."/>
            <person name="Mosher J.J."/>
            <person name="Hurt R.A.Jr."/>
            <person name="Phelps T.J."/>
            <person name="Palumbo A.V."/>
            <person name="Arkin A.P."/>
            <person name="Hazen T.C."/>
            <person name="Elias D.A."/>
        </authorList>
    </citation>
    <scope>NUCLEOTIDE SEQUENCE [LARGE SCALE GENOMIC DNA]</scope>
    <source>
        <strain evidence="1 2">B4</strain>
    </source>
</reference>
<accession>I9LHE6</accession>
<organism evidence="1 2">
    <name type="scientific">Pelosinus fermentans B4</name>
    <dbReference type="NCBI Taxonomy" id="1149862"/>
    <lineage>
        <taxon>Bacteria</taxon>
        <taxon>Bacillati</taxon>
        <taxon>Bacillota</taxon>
        <taxon>Negativicutes</taxon>
        <taxon>Selenomonadales</taxon>
        <taxon>Sporomusaceae</taxon>
        <taxon>Pelosinus</taxon>
    </lineage>
</organism>
<keyword evidence="2" id="KW-1185">Reference proteome</keyword>
<name>I9LHE6_9FIRM</name>
<comment type="caution">
    <text evidence="1">The sequence shown here is derived from an EMBL/GenBank/DDBJ whole genome shotgun (WGS) entry which is preliminary data.</text>
</comment>
<protein>
    <submittedName>
        <fullName evidence="1">Uncharacterized protein</fullName>
    </submittedName>
</protein>
<proteinExistence type="predicted"/>
<gene>
    <name evidence="1" type="ORF">FB4_0180</name>
</gene>
<dbReference type="Proteomes" id="UP000004324">
    <property type="component" value="Unassembled WGS sequence"/>
</dbReference>